<protein>
    <submittedName>
        <fullName evidence="1">Abi family protein</fullName>
    </submittedName>
</protein>
<dbReference type="EMBL" id="JAAUVV010000002">
    <property type="protein sequence ID" value="NJJ03186.1"/>
    <property type="molecule type" value="Genomic_DNA"/>
</dbReference>
<dbReference type="Proteomes" id="UP000591626">
    <property type="component" value="Unassembled WGS sequence"/>
</dbReference>
<comment type="caution">
    <text evidence="1">The sequence shown here is derived from an EMBL/GenBank/DDBJ whole genome shotgun (WGS) entry which is preliminary data.</text>
</comment>
<dbReference type="Pfam" id="PF07751">
    <property type="entry name" value="Abi_2"/>
    <property type="match status" value="1"/>
</dbReference>
<gene>
    <name evidence="1" type="ORF">HC138_02180</name>
</gene>
<proteinExistence type="predicted"/>
<accession>A0AAP6XI50</accession>
<organism evidence="1 2">
    <name type="scientific">Corynebacterium coyleae</name>
    <dbReference type="NCBI Taxonomy" id="53374"/>
    <lineage>
        <taxon>Bacteria</taxon>
        <taxon>Bacillati</taxon>
        <taxon>Actinomycetota</taxon>
        <taxon>Actinomycetes</taxon>
        <taxon>Mycobacteriales</taxon>
        <taxon>Corynebacteriaceae</taxon>
        <taxon>Corynebacterium</taxon>
    </lineage>
</organism>
<sequence>MVSTKPFQNYEDLLTLLGERGMRIADLASAEESLRNIGYYRLSGYWYPFREPFPNQQKLHGYELTRKNEFREGTNFDDILRLMRFDTRLRKAALSALEPVEIWLRNAIAHAIGSVHPLLHLHLDDPSMLDLQMQPPIKEPNQVERYAKWLDRFDASIGYSKEDFVHHYRDRNEDLPIWAAVQTFEWGTLHNLYDLLPKWMREQIAADTGLTFKELGSWQRSLAYLRNTCAHYARLYNRVDDAPLVPRKPSSTLSWIRAYPESLRDRTLFKLSMLQYLHGVIEGEPHFGLTKIAHEFLMANFPGHDLSTHSHSLPILTAMGCPPNVINKSPWV</sequence>
<evidence type="ECO:0000313" key="2">
    <source>
        <dbReference type="Proteomes" id="UP000591626"/>
    </source>
</evidence>
<reference evidence="1 2" key="1">
    <citation type="submission" date="2020-03" db="EMBL/GenBank/DDBJ databases">
        <title>Draft genome sequences of bacterial isolates from the female urobiome.</title>
        <authorList>
            <person name="Miller-Ensminger T."/>
            <person name="Wolfe A.J."/>
            <person name="Putonti C."/>
        </authorList>
    </citation>
    <scope>NUCLEOTIDE SEQUENCE [LARGE SCALE GENOMIC DNA]</scope>
    <source>
        <strain evidence="1 2">UMB8490</strain>
    </source>
</reference>
<name>A0AAP6XI50_9CORY</name>
<dbReference type="RefSeq" id="WP_167615803.1">
    <property type="nucleotide sequence ID" value="NZ_JAAUVV010000002.1"/>
</dbReference>
<dbReference type="InterPro" id="IPR011664">
    <property type="entry name" value="Abi_system_AbiD/AbiF-like"/>
</dbReference>
<dbReference type="AlphaFoldDB" id="A0AAP6XI50"/>
<evidence type="ECO:0000313" key="1">
    <source>
        <dbReference type="EMBL" id="NJJ03186.1"/>
    </source>
</evidence>